<evidence type="ECO:0000256" key="1">
    <source>
        <dbReference type="SAM" id="MobiDB-lite"/>
    </source>
</evidence>
<accession>A0A427A7W2</accession>
<dbReference type="AlphaFoldDB" id="A0A427A7W2"/>
<dbReference type="Proteomes" id="UP000287651">
    <property type="component" value="Unassembled WGS sequence"/>
</dbReference>
<dbReference type="EMBL" id="AMZH03003440">
    <property type="protein sequence ID" value="RRT72322.1"/>
    <property type="molecule type" value="Genomic_DNA"/>
</dbReference>
<comment type="caution">
    <text evidence="2">The sequence shown here is derived from an EMBL/GenBank/DDBJ whole genome shotgun (WGS) entry which is preliminary data.</text>
</comment>
<organism evidence="2 3">
    <name type="scientific">Ensete ventricosum</name>
    <name type="common">Abyssinian banana</name>
    <name type="synonym">Musa ensete</name>
    <dbReference type="NCBI Taxonomy" id="4639"/>
    <lineage>
        <taxon>Eukaryota</taxon>
        <taxon>Viridiplantae</taxon>
        <taxon>Streptophyta</taxon>
        <taxon>Embryophyta</taxon>
        <taxon>Tracheophyta</taxon>
        <taxon>Spermatophyta</taxon>
        <taxon>Magnoliopsida</taxon>
        <taxon>Liliopsida</taxon>
        <taxon>Zingiberales</taxon>
        <taxon>Musaceae</taxon>
        <taxon>Ensete</taxon>
    </lineage>
</organism>
<sequence length="91" mass="9513">MASFNLAPNLGIKSLNKFSYQLYLGPISGLVRQVLKSALCGTETVGNGEGCHRGQRCGYMVAEATIEEEGSGGKQGQQEAEKAKGEGSGCD</sequence>
<feature type="region of interest" description="Disordered" evidence="1">
    <location>
        <begin position="68"/>
        <end position="91"/>
    </location>
</feature>
<gene>
    <name evidence="2" type="ORF">B296_00000979</name>
</gene>
<evidence type="ECO:0000313" key="3">
    <source>
        <dbReference type="Proteomes" id="UP000287651"/>
    </source>
</evidence>
<proteinExistence type="predicted"/>
<reference evidence="2 3" key="1">
    <citation type="journal article" date="2014" name="Agronomy (Basel)">
        <title>A Draft Genome Sequence for Ensete ventricosum, the Drought-Tolerant Tree Against Hunger.</title>
        <authorList>
            <person name="Harrison J."/>
            <person name="Moore K.A."/>
            <person name="Paszkiewicz K."/>
            <person name="Jones T."/>
            <person name="Grant M."/>
            <person name="Ambacheew D."/>
            <person name="Muzemil S."/>
            <person name="Studholme D.J."/>
        </authorList>
    </citation>
    <scope>NUCLEOTIDE SEQUENCE [LARGE SCALE GENOMIC DNA]</scope>
</reference>
<protein>
    <submittedName>
        <fullName evidence="2">Uncharacterized protein</fullName>
    </submittedName>
</protein>
<name>A0A427A7W2_ENSVE</name>
<evidence type="ECO:0000313" key="2">
    <source>
        <dbReference type="EMBL" id="RRT72322.1"/>
    </source>
</evidence>